<gene>
    <name evidence="1" type="ORF">E4T21_12640</name>
</gene>
<name>A0A5C1NGJ5_9GAMM</name>
<reference evidence="1" key="1">
    <citation type="submission" date="2021-02" db="EMBL/GenBank/DDBJ databases">
        <title>Strain Y2R2, a novel species of the genus Halomonas.</title>
        <authorList>
            <person name="Huang H."/>
        </authorList>
    </citation>
    <scope>NUCLEOTIDE SEQUENCE</scope>
    <source>
        <strain evidence="1">Y2R2</strain>
    </source>
</reference>
<dbReference type="KEGG" id="hbh:E4T21_12640"/>
<dbReference type="OrthoDB" id="6181807at2"/>
<evidence type="ECO:0000313" key="1">
    <source>
        <dbReference type="EMBL" id="QEM82294.1"/>
    </source>
</evidence>
<sequence>MKVVKINQPQQREACLARLCAEVYGHQAGIAPLATFAGVIGVLFKQDAARLLALVDDQSRPIALALLVSDEAGKSMSVVHMVSLDPDADDQVSEDAAKAKARGLNPALRLVAELALRAPIRVDVVSDADKARFAAAGIQRWLKGPGGLQVGLGPKHPSTGFKDLPRALTVDQKSVVANFKHDKALFEDYKRRFIRGLETFPTTL</sequence>
<dbReference type="EMBL" id="CP038437">
    <property type="protein sequence ID" value="QEM82294.1"/>
    <property type="molecule type" value="Genomic_DNA"/>
</dbReference>
<dbReference type="AlphaFoldDB" id="A0A5C1NGJ5"/>
<organism evidence="1 2">
    <name type="scientific">Halomonas binhaiensis</name>
    <dbReference type="NCBI Taxonomy" id="2562282"/>
    <lineage>
        <taxon>Bacteria</taxon>
        <taxon>Pseudomonadati</taxon>
        <taxon>Pseudomonadota</taxon>
        <taxon>Gammaproteobacteria</taxon>
        <taxon>Oceanospirillales</taxon>
        <taxon>Halomonadaceae</taxon>
        <taxon>Halomonas</taxon>
    </lineage>
</organism>
<accession>A0A5C1NGJ5</accession>
<evidence type="ECO:0000313" key="2">
    <source>
        <dbReference type="Proteomes" id="UP000324285"/>
    </source>
</evidence>
<proteinExistence type="predicted"/>
<keyword evidence="2" id="KW-1185">Reference proteome</keyword>
<dbReference type="Proteomes" id="UP000324285">
    <property type="component" value="Chromosome"/>
</dbReference>
<protein>
    <submittedName>
        <fullName evidence="1">Uncharacterized protein</fullName>
    </submittedName>
</protein>
<dbReference type="RefSeq" id="WP_149285388.1">
    <property type="nucleotide sequence ID" value="NZ_CP038437.2"/>
</dbReference>